<sequence length="752" mass="81496">MNLLLVALFAVALVLLLLVRVSERWLSLLLALVTFGLALLLLVMNVQVSGAGFGSLGRMQGLLSVGGALLGGSVISLLRHHARAADRDTKLDKFRAPPPRAKWPAPRWPRLAGAAGAAEAARAPRAVTGAGARTRPDSAERRDRKGGRPPATPPAASVGSSGVWGGGAGSEASFQDYEVLERVGIGGMGSVYRARRRQDGQIVALKVPQEKYLADAKFVKRFYREAEVLKRFSHPNIVRVYDYRMQSPEHYIAMEFLEGESLEHLLDRQSFTFAESTQVLRAMADALRHIHTQNVVHRDIKPANVMVLRGAFENGQLREGGIKLMDFGIAVGKVLTRLTMTGARVGTPIYMAPEQAKGQRVDARSDVYSLGLLAYELVTGVTAFKGSYEAVVHQQVFEPPKPPKQVRMEVPGQLSDLILNMVEKDPALRPTLDEVIARLDAGVLADEPFGDPLALALSLQERAGTVRLLDLSGKLRVGLRDQGPGPDQVPVAPIALAGDAAGHLYLALPDYRQGRSEALIRKLDPAGREVLAFAPYGLGDGQLLQPVGIAVWEETVYVLDAETHSVNLFDLQGRFLGRFGGRGRGQGRFDQPSALQVSPKGEIYVLDSGNHEVQRFSAIGEYLSRYAFRLDRTSDKLRPLDGLGIDPQGGVYIADSVARKVRKIEPDGTAGPTFTLEPLVGEPLDTPWLLAVNPEGHIYAARQGGQVLRVFSLAGDPVRPQRDMYAPVQAMTLLQRSVAAQPAPSLVAAPFS</sequence>
<evidence type="ECO:0000313" key="14">
    <source>
        <dbReference type="Proteomes" id="UP000199223"/>
    </source>
</evidence>
<dbReference type="RefSeq" id="WP_245745502.1">
    <property type="nucleotide sequence ID" value="NZ_FNZA01000017.1"/>
</dbReference>
<evidence type="ECO:0000256" key="8">
    <source>
        <dbReference type="PROSITE-ProRule" id="PRU00504"/>
    </source>
</evidence>
<dbReference type="EC" id="2.7.11.1" evidence="1"/>
<keyword evidence="6 13" id="KW-0418">Kinase</keyword>
<dbReference type="PANTHER" id="PTHR43289">
    <property type="entry name" value="MITOGEN-ACTIVATED PROTEIN KINASE KINASE KINASE 20-RELATED"/>
    <property type="match status" value="1"/>
</dbReference>
<dbReference type="SMART" id="SM00220">
    <property type="entry name" value="S_TKc"/>
    <property type="match status" value="1"/>
</dbReference>
<evidence type="ECO:0000256" key="9">
    <source>
        <dbReference type="PROSITE-ProRule" id="PRU10141"/>
    </source>
</evidence>
<evidence type="ECO:0000256" key="7">
    <source>
        <dbReference type="ARBA" id="ARBA00022840"/>
    </source>
</evidence>
<evidence type="ECO:0000256" key="10">
    <source>
        <dbReference type="SAM" id="MobiDB-lite"/>
    </source>
</evidence>
<dbReference type="InterPro" id="IPR011009">
    <property type="entry name" value="Kinase-like_dom_sf"/>
</dbReference>
<organism evidence="13 14">
    <name type="scientific">Deinococcus reticulitermitis</name>
    <dbReference type="NCBI Taxonomy" id="856736"/>
    <lineage>
        <taxon>Bacteria</taxon>
        <taxon>Thermotogati</taxon>
        <taxon>Deinococcota</taxon>
        <taxon>Deinococci</taxon>
        <taxon>Deinococcales</taxon>
        <taxon>Deinococcaceae</taxon>
        <taxon>Deinococcus</taxon>
    </lineage>
</organism>
<dbReference type="InterPro" id="IPR017441">
    <property type="entry name" value="Protein_kinase_ATP_BS"/>
</dbReference>
<keyword evidence="2 13" id="KW-0723">Serine/threonine-protein kinase</keyword>
<dbReference type="EMBL" id="FNZA01000017">
    <property type="protein sequence ID" value="SEJ75154.1"/>
    <property type="molecule type" value="Genomic_DNA"/>
</dbReference>
<dbReference type="PROSITE" id="PS00108">
    <property type="entry name" value="PROTEIN_KINASE_ST"/>
    <property type="match status" value="1"/>
</dbReference>
<keyword evidence="11" id="KW-0472">Membrane</keyword>
<name>A0A1H7BE01_9DEIO</name>
<evidence type="ECO:0000256" key="5">
    <source>
        <dbReference type="ARBA" id="ARBA00022741"/>
    </source>
</evidence>
<gene>
    <name evidence="13" type="ORF">SAMN04488058_11735</name>
</gene>
<evidence type="ECO:0000256" key="3">
    <source>
        <dbReference type="ARBA" id="ARBA00022679"/>
    </source>
</evidence>
<feature type="region of interest" description="Disordered" evidence="10">
    <location>
        <begin position="88"/>
        <end position="163"/>
    </location>
</feature>
<feature type="repeat" description="NHL" evidence="8">
    <location>
        <begin position="576"/>
        <end position="619"/>
    </location>
</feature>
<dbReference type="SUPFAM" id="SSF56112">
    <property type="entry name" value="Protein kinase-like (PK-like)"/>
    <property type="match status" value="1"/>
</dbReference>
<dbReference type="SUPFAM" id="SSF101898">
    <property type="entry name" value="NHL repeat"/>
    <property type="match status" value="1"/>
</dbReference>
<keyword evidence="11" id="KW-1133">Transmembrane helix</keyword>
<feature type="transmembrane region" description="Helical" evidence="11">
    <location>
        <begin position="28"/>
        <end position="48"/>
    </location>
</feature>
<keyword evidence="11" id="KW-0812">Transmembrane</keyword>
<keyword evidence="5 9" id="KW-0547">Nucleotide-binding</keyword>
<proteinExistence type="predicted"/>
<dbReference type="InterPro" id="IPR011042">
    <property type="entry name" value="6-blade_b-propeller_TolB-like"/>
</dbReference>
<dbReference type="Pfam" id="PF00069">
    <property type="entry name" value="Pkinase"/>
    <property type="match status" value="1"/>
</dbReference>
<dbReference type="Gene3D" id="2.120.10.30">
    <property type="entry name" value="TolB, C-terminal domain"/>
    <property type="match status" value="1"/>
</dbReference>
<dbReference type="Proteomes" id="UP000199223">
    <property type="component" value="Unassembled WGS sequence"/>
</dbReference>
<dbReference type="GO" id="GO:0004674">
    <property type="term" value="F:protein serine/threonine kinase activity"/>
    <property type="evidence" value="ECO:0007669"/>
    <property type="project" value="UniProtKB-KW"/>
</dbReference>
<evidence type="ECO:0000256" key="6">
    <source>
        <dbReference type="ARBA" id="ARBA00022777"/>
    </source>
</evidence>
<keyword evidence="14" id="KW-1185">Reference proteome</keyword>
<feature type="domain" description="Protein kinase" evidence="12">
    <location>
        <begin position="177"/>
        <end position="450"/>
    </location>
</feature>
<dbReference type="InterPro" id="IPR001258">
    <property type="entry name" value="NHL_repeat"/>
</dbReference>
<dbReference type="GO" id="GO:0005524">
    <property type="term" value="F:ATP binding"/>
    <property type="evidence" value="ECO:0007669"/>
    <property type="project" value="UniProtKB-UniRule"/>
</dbReference>
<dbReference type="Gene3D" id="1.10.510.10">
    <property type="entry name" value="Transferase(Phosphotransferase) domain 1"/>
    <property type="match status" value="1"/>
</dbReference>
<dbReference type="InterPro" id="IPR000719">
    <property type="entry name" value="Prot_kinase_dom"/>
</dbReference>
<feature type="binding site" evidence="9">
    <location>
        <position position="206"/>
    </location>
    <ligand>
        <name>ATP</name>
        <dbReference type="ChEBI" id="CHEBI:30616"/>
    </ligand>
</feature>
<dbReference type="PROSITE" id="PS51125">
    <property type="entry name" value="NHL"/>
    <property type="match status" value="1"/>
</dbReference>
<dbReference type="PROSITE" id="PS00107">
    <property type="entry name" value="PROTEIN_KINASE_ATP"/>
    <property type="match status" value="1"/>
</dbReference>
<evidence type="ECO:0000256" key="4">
    <source>
        <dbReference type="ARBA" id="ARBA00022737"/>
    </source>
</evidence>
<evidence type="ECO:0000256" key="11">
    <source>
        <dbReference type="SAM" id="Phobius"/>
    </source>
</evidence>
<feature type="compositionally biased region" description="Basic and acidic residues" evidence="10">
    <location>
        <begin position="134"/>
        <end position="143"/>
    </location>
</feature>
<dbReference type="PROSITE" id="PS50011">
    <property type="entry name" value="PROTEIN_KINASE_DOM"/>
    <property type="match status" value="1"/>
</dbReference>
<evidence type="ECO:0000256" key="1">
    <source>
        <dbReference type="ARBA" id="ARBA00012513"/>
    </source>
</evidence>
<dbReference type="CDD" id="cd14014">
    <property type="entry name" value="STKc_PknB_like"/>
    <property type="match status" value="1"/>
</dbReference>
<dbReference type="Gene3D" id="3.30.200.20">
    <property type="entry name" value="Phosphorylase Kinase, domain 1"/>
    <property type="match status" value="1"/>
</dbReference>
<evidence type="ECO:0000313" key="13">
    <source>
        <dbReference type="EMBL" id="SEJ75154.1"/>
    </source>
</evidence>
<keyword evidence="7 9" id="KW-0067">ATP-binding</keyword>
<dbReference type="PANTHER" id="PTHR43289:SF6">
    <property type="entry name" value="SERINE_THREONINE-PROTEIN KINASE NEKL-3"/>
    <property type="match status" value="1"/>
</dbReference>
<dbReference type="STRING" id="856736.SAMN04488058_11735"/>
<accession>A0A1H7BE01</accession>
<keyword evidence="3" id="KW-0808">Transferase</keyword>
<evidence type="ECO:0000259" key="12">
    <source>
        <dbReference type="PROSITE" id="PS50011"/>
    </source>
</evidence>
<dbReference type="AlphaFoldDB" id="A0A1H7BE01"/>
<evidence type="ECO:0000256" key="2">
    <source>
        <dbReference type="ARBA" id="ARBA00022527"/>
    </source>
</evidence>
<keyword evidence="4" id="KW-0677">Repeat</keyword>
<dbReference type="InterPro" id="IPR008271">
    <property type="entry name" value="Ser/Thr_kinase_AS"/>
</dbReference>
<dbReference type="Pfam" id="PF17170">
    <property type="entry name" value="DUF5128"/>
    <property type="match status" value="1"/>
</dbReference>
<feature type="compositionally biased region" description="Low complexity" evidence="10">
    <location>
        <begin position="102"/>
        <end position="133"/>
    </location>
</feature>
<protein>
    <recommendedName>
        <fullName evidence="1">non-specific serine/threonine protein kinase</fullName>
        <ecNumber evidence="1">2.7.11.1</ecNumber>
    </recommendedName>
</protein>
<dbReference type="CDD" id="cd05819">
    <property type="entry name" value="NHL"/>
    <property type="match status" value="1"/>
</dbReference>
<dbReference type="FunFam" id="1.10.510.10:FF:000021">
    <property type="entry name" value="Serine/threonine protein kinase"/>
    <property type="match status" value="1"/>
</dbReference>
<reference evidence="14" key="1">
    <citation type="submission" date="2016-10" db="EMBL/GenBank/DDBJ databases">
        <authorList>
            <person name="Varghese N."/>
            <person name="Submissions S."/>
        </authorList>
    </citation>
    <scope>NUCLEOTIDE SEQUENCE [LARGE SCALE GENOMIC DNA]</scope>
    <source>
        <strain evidence="14">CGMCC 1.10218</strain>
    </source>
</reference>